<name>F0ZJR6_DICPU</name>
<dbReference type="RefSeq" id="XP_003287651.1">
    <property type="nucleotide sequence ID" value="XM_003287603.1"/>
</dbReference>
<feature type="compositionally biased region" description="Basic and acidic residues" evidence="1">
    <location>
        <begin position="159"/>
        <end position="168"/>
    </location>
</feature>
<proteinExistence type="predicted"/>
<evidence type="ECO:0000313" key="2">
    <source>
        <dbReference type="EMBL" id="EGC35814.1"/>
    </source>
</evidence>
<dbReference type="GeneID" id="10500779"/>
<dbReference type="Proteomes" id="UP000001064">
    <property type="component" value="Unassembled WGS sequence"/>
</dbReference>
<organism evidence="2 3">
    <name type="scientific">Dictyostelium purpureum</name>
    <name type="common">Slime mold</name>
    <dbReference type="NCBI Taxonomy" id="5786"/>
    <lineage>
        <taxon>Eukaryota</taxon>
        <taxon>Amoebozoa</taxon>
        <taxon>Evosea</taxon>
        <taxon>Eumycetozoa</taxon>
        <taxon>Dictyostelia</taxon>
        <taxon>Dictyosteliales</taxon>
        <taxon>Dictyosteliaceae</taxon>
        <taxon>Dictyostelium</taxon>
    </lineage>
</organism>
<dbReference type="OMA" id="ECHIYSI"/>
<dbReference type="InParanoid" id="F0ZJR6"/>
<evidence type="ECO:0000313" key="3">
    <source>
        <dbReference type="Proteomes" id="UP000001064"/>
    </source>
</evidence>
<reference evidence="3" key="1">
    <citation type="journal article" date="2011" name="Genome Biol.">
        <title>Comparative genomics of the social amoebae Dictyostelium discoideum and Dictyostelium purpureum.</title>
        <authorList>
            <consortium name="US DOE Joint Genome Institute (JGI-PGF)"/>
            <person name="Sucgang R."/>
            <person name="Kuo A."/>
            <person name="Tian X."/>
            <person name="Salerno W."/>
            <person name="Parikh A."/>
            <person name="Feasley C.L."/>
            <person name="Dalin E."/>
            <person name="Tu H."/>
            <person name="Huang E."/>
            <person name="Barry K."/>
            <person name="Lindquist E."/>
            <person name="Shapiro H."/>
            <person name="Bruce D."/>
            <person name="Schmutz J."/>
            <person name="Salamov A."/>
            <person name="Fey P."/>
            <person name="Gaudet P."/>
            <person name="Anjard C."/>
            <person name="Babu M.M."/>
            <person name="Basu S."/>
            <person name="Bushmanova Y."/>
            <person name="van der Wel H."/>
            <person name="Katoh-Kurasawa M."/>
            <person name="Dinh C."/>
            <person name="Coutinho P.M."/>
            <person name="Saito T."/>
            <person name="Elias M."/>
            <person name="Schaap P."/>
            <person name="Kay R.R."/>
            <person name="Henrissat B."/>
            <person name="Eichinger L."/>
            <person name="Rivero F."/>
            <person name="Putnam N.H."/>
            <person name="West C.M."/>
            <person name="Loomis W.F."/>
            <person name="Chisholm R.L."/>
            <person name="Shaulsky G."/>
            <person name="Strassmann J.E."/>
            <person name="Queller D.C."/>
            <person name="Kuspa A."/>
            <person name="Grigoriev I.V."/>
        </authorList>
    </citation>
    <scope>NUCLEOTIDE SEQUENCE [LARGE SCALE GENOMIC DNA]</scope>
    <source>
        <strain evidence="3">QSDP1</strain>
    </source>
</reference>
<feature type="compositionally biased region" description="Acidic residues" evidence="1">
    <location>
        <begin position="112"/>
        <end position="158"/>
    </location>
</feature>
<dbReference type="VEuPathDB" id="AmoebaDB:DICPUDRAFT_151795"/>
<dbReference type="AlphaFoldDB" id="F0ZJR6"/>
<evidence type="ECO:0008006" key="4">
    <source>
        <dbReference type="Google" id="ProtNLM"/>
    </source>
</evidence>
<keyword evidence="3" id="KW-1185">Reference proteome</keyword>
<evidence type="ECO:0000256" key="1">
    <source>
        <dbReference type="SAM" id="MobiDB-lite"/>
    </source>
</evidence>
<protein>
    <recommendedName>
        <fullName evidence="4">F-box domain-containing protein</fullName>
    </recommendedName>
</protein>
<sequence>MEQPILSKYLQKYIVDIIISNINKEKKQLSKIVLRIFLKNEPLSDIVQLQNDFKGLEKVCWYWFELVRNGSNIISYAQLNNNGNEDSKYSIIKKENIKYLYISRDFFYEDMDEDYNGNGNDNEEQEDEDEEIEEDEDEEEMEDEDEDYEEMEEDEEEMEHYNDNHEEGNADPMIKPVILRIKHSISKYPNLKRIIINLSRDHIYQVLNGLKKGDFDNKGSQTISKAITETETKTQPPSPRKIKISTPSLDYTKIVLSNSNLIVDKVLSLNVVPDSPEEVQSVNLIPFLQNLKQAKSLSFSGNLFQLLLKQIYNNPTTNKQKELSTTTTATTNATTTSNSNSNYNSIIKCLSNVENYIFLDSPITIEQLYYLFLLSPKIKLLLIEICYDNLIYQLETNSDEPLVTPPTPCKYCSSNYNQFLQASAEFRIQWEFIYNTIRYSKKLTSLNLVHKCPSNSNLEEATFGSPIGEYQTLELLPKYTIETLGSMIRNNKSIEMLKIDSFHTSQLLEYIYNDSDDTSNSNNNKNTTITQICSSFRILNPLIETVRSSFLKIANEIVSKNDQIQDIILNELDGNYEFYKNIFSFDFTKNSIKKK</sequence>
<gene>
    <name evidence="2" type="ORF">DICPUDRAFT_151795</name>
</gene>
<dbReference type="PANTHER" id="PTHR32556:SF2">
    <property type="entry name" value="F-BOX DOMAIN-CONTAINING PROTEIN"/>
    <property type="match status" value="1"/>
</dbReference>
<dbReference type="eggNOG" id="ENOG502RI72">
    <property type="taxonomic scope" value="Eukaryota"/>
</dbReference>
<dbReference type="KEGG" id="dpp:DICPUDRAFT_151795"/>
<feature type="region of interest" description="Disordered" evidence="1">
    <location>
        <begin position="112"/>
        <end position="170"/>
    </location>
</feature>
<dbReference type="PANTHER" id="PTHR32556">
    <property type="entry name" value="F-BOX DOMAIN-CONTAINING PROTEIN-RELATED-RELATED"/>
    <property type="match status" value="1"/>
</dbReference>
<dbReference type="EMBL" id="GL871046">
    <property type="protein sequence ID" value="EGC35814.1"/>
    <property type="molecule type" value="Genomic_DNA"/>
</dbReference>
<accession>F0ZJR6</accession>